<dbReference type="InterPro" id="IPR050716">
    <property type="entry name" value="MAGUK"/>
</dbReference>
<evidence type="ECO:0000256" key="1">
    <source>
        <dbReference type="ARBA" id="ARBA00022443"/>
    </source>
</evidence>
<dbReference type="AlphaFoldDB" id="A0A0N5CTP1"/>
<dbReference type="WBParaSite" id="TCLT_0000360201-mRNA-1">
    <property type="protein sequence ID" value="TCLT_0000360201-mRNA-1"/>
    <property type="gene ID" value="TCLT_0000360201"/>
</dbReference>
<dbReference type="Pfam" id="PF07653">
    <property type="entry name" value="SH3_2"/>
    <property type="match status" value="1"/>
</dbReference>
<evidence type="ECO:0000259" key="3">
    <source>
        <dbReference type="PROSITE" id="PS50002"/>
    </source>
</evidence>
<dbReference type="OMA" id="ASAIPRW"/>
<dbReference type="InterPro" id="IPR001452">
    <property type="entry name" value="SH3_domain"/>
</dbReference>
<dbReference type="PANTHER" id="PTHR23122">
    <property type="entry name" value="MEMBRANE-ASSOCIATED GUANYLATE KINASE MAGUK"/>
    <property type="match status" value="1"/>
</dbReference>
<accession>A0A0N5CTP1</accession>
<dbReference type="InterPro" id="IPR036028">
    <property type="entry name" value="SH3-like_dom_sf"/>
</dbReference>
<dbReference type="Gene3D" id="2.30.30.40">
    <property type="entry name" value="SH3 Domains"/>
    <property type="match status" value="1"/>
</dbReference>
<keyword evidence="1 2" id="KW-0728">SH3 domain</keyword>
<dbReference type="SUPFAM" id="SSF50044">
    <property type="entry name" value="SH3-domain"/>
    <property type="match status" value="1"/>
</dbReference>
<reference evidence="4" key="1">
    <citation type="submission" date="2017-02" db="UniProtKB">
        <authorList>
            <consortium name="WormBaseParasite"/>
        </authorList>
    </citation>
    <scope>IDENTIFICATION</scope>
</reference>
<dbReference type="PROSITE" id="PS50002">
    <property type="entry name" value="SH3"/>
    <property type="match status" value="1"/>
</dbReference>
<dbReference type="InterPro" id="IPR027417">
    <property type="entry name" value="P-loop_NTPase"/>
</dbReference>
<evidence type="ECO:0000313" key="4">
    <source>
        <dbReference type="WBParaSite" id="TCLT_0000360201-mRNA-1"/>
    </source>
</evidence>
<dbReference type="Gene3D" id="3.40.50.300">
    <property type="entry name" value="P-loop containing nucleotide triphosphate hydrolases"/>
    <property type="match status" value="1"/>
</dbReference>
<feature type="domain" description="SH3" evidence="3">
    <location>
        <begin position="1"/>
        <end position="73"/>
    </location>
</feature>
<proteinExistence type="predicted"/>
<sequence>LIKSYKNVANKSKCQDDIYVPCRELALKFRRGDILHVINMTDENWWQAYREGGDPCSSLAGLIPSISFQRQIALYVREMDQENQADNKRDFFGCARKKPSIKKKQKKKLKGLKSVDEETTEDNDTDILTYEEVTLYLSETGRKRPLVLCGPEGVGCLELRQRLAESNTDKFASAIPRWFLYSYKY</sequence>
<evidence type="ECO:0000256" key="2">
    <source>
        <dbReference type="PROSITE-ProRule" id="PRU00192"/>
    </source>
</evidence>
<protein>
    <submittedName>
        <fullName evidence="4">SH3 domain-containing protein</fullName>
    </submittedName>
</protein>
<name>A0A0N5CTP1_THECL</name>
<organism evidence="4">
    <name type="scientific">Thelazia callipaeda</name>
    <name type="common">Oriental eyeworm</name>
    <name type="synonym">Parasitic nematode</name>
    <dbReference type="NCBI Taxonomy" id="103827"/>
    <lineage>
        <taxon>Eukaryota</taxon>
        <taxon>Metazoa</taxon>
        <taxon>Ecdysozoa</taxon>
        <taxon>Nematoda</taxon>
        <taxon>Chromadorea</taxon>
        <taxon>Rhabditida</taxon>
        <taxon>Spirurina</taxon>
        <taxon>Spiruromorpha</taxon>
        <taxon>Thelazioidea</taxon>
        <taxon>Thelaziidae</taxon>
        <taxon>Thelazia</taxon>
    </lineage>
</organism>